<accession>A0A1V9ZSY3</accession>
<keyword evidence="3 4" id="KW-0539">Nucleus</keyword>
<sequence length="284" mass="32354">MRVITTSGIEHMKRYYPMAEFSTRSVKCDCISTSLLKGIAITKLCSSMTKALEKQSTQILRNWMFSEAHFMHPYPTTQEREELAQLANITPAQVKNWFINARKRIWQPLLSKVYGGPIYVNTSPNTPKNRLSKANVSQTTWKTLQPILRRLRGEEQTSTFVPFEQAWSSTEEAAFVHALTDAFVAGKLNIANGTFLARILEHELPIRSHGAISSYIEANRMKDVGYIYRATNQDEIKSYQERLNVLQSKIPKDDEASLEEIIAAIENVPTDELDRLLSELQDIA</sequence>
<comment type="caution">
    <text evidence="6">The sequence shown here is derived from an EMBL/GenBank/DDBJ whole genome shotgun (WGS) entry which is preliminary data.</text>
</comment>
<evidence type="ECO:0000313" key="6">
    <source>
        <dbReference type="EMBL" id="OQS01071.1"/>
    </source>
</evidence>
<keyword evidence="1 4" id="KW-0238">DNA-binding</keyword>
<evidence type="ECO:0000259" key="5">
    <source>
        <dbReference type="PROSITE" id="PS50071"/>
    </source>
</evidence>
<comment type="subcellular location">
    <subcellularLocation>
        <location evidence="4">Nucleus</location>
    </subcellularLocation>
</comment>
<gene>
    <name evidence="6" type="ORF">THRCLA_05786</name>
</gene>
<evidence type="ECO:0000256" key="3">
    <source>
        <dbReference type="ARBA" id="ARBA00023242"/>
    </source>
</evidence>
<dbReference type="EMBL" id="JNBS01001675">
    <property type="protein sequence ID" value="OQS01071.1"/>
    <property type="molecule type" value="Genomic_DNA"/>
</dbReference>
<dbReference type="InterPro" id="IPR050224">
    <property type="entry name" value="TALE_homeobox"/>
</dbReference>
<dbReference type="PROSITE" id="PS50071">
    <property type="entry name" value="HOMEOBOX_2"/>
    <property type="match status" value="1"/>
</dbReference>
<dbReference type="STRING" id="74557.A0A1V9ZSY3"/>
<evidence type="ECO:0000256" key="4">
    <source>
        <dbReference type="PROSITE-ProRule" id="PRU00108"/>
    </source>
</evidence>
<dbReference type="GO" id="GO:0006355">
    <property type="term" value="P:regulation of DNA-templated transcription"/>
    <property type="evidence" value="ECO:0007669"/>
    <property type="project" value="InterPro"/>
</dbReference>
<reference evidence="6 7" key="1">
    <citation type="journal article" date="2014" name="Genome Biol. Evol.">
        <title>The secreted proteins of Achlya hypogyna and Thraustotheca clavata identify the ancestral oomycete secretome and reveal gene acquisitions by horizontal gene transfer.</title>
        <authorList>
            <person name="Misner I."/>
            <person name="Blouin N."/>
            <person name="Leonard G."/>
            <person name="Richards T.A."/>
            <person name="Lane C.E."/>
        </authorList>
    </citation>
    <scope>NUCLEOTIDE SEQUENCE [LARGE SCALE GENOMIC DNA]</scope>
    <source>
        <strain evidence="6 7">ATCC 34112</strain>
    </source>
</reference>
<evidence type="ECO:0000256" key="1">
    <source>
        <dbReference type="ARBA" id="ARBA00023125"/>
    </source>
</evidence>
<dbReference type="GO" id="GO:0005634">
    <property type="term" value="C:nucleus"/>
    <property type="evidence" value="ECO:0007669"/>
    <property type="project" value="UniProtKB-SubCell"/>
</dbReference>
<dbReference type="OrthoDB" id="10056939at2759"/>
<dbReference type="InterPro" id="IPR009057">
    <property type="entry name" value="Homeodomain-like_sf"/>
</dbReference>
<dbReference type="AlphaFoldDB" id="A0A1V9ZSY3"/>
<dbReference type="CDD" id="cd00086">
    <property type="entry name" value="homeodomain"/>
    <property type="match status" value="1"/>
</dbReference>
<dbReference type="InterPro" id="IPR001356">
    <property type="entry name" value="HD"/>
</dbReference>
<organism evidence="6 7">
    <name type="scientific">Thraustotheca clavata</name>
    <dbReference type="NCBI Taxonomy" id="74557"/>
    <lineage>
        <taxon>Eukaryota</taxon>
        <taxon>Sar</taxon>
        <taxon>Stramenopiles</taxon>
        <taxon>Oomycota</taxon>
        <taxon>Saprolegniomycetes</taxon>
        <taxon>Saprolegniales</taxon>
        <taxon>Achlyaceae</taxon>
        <taxon>Thraustotheca</taxon>
    </lineage>
</organism>
<keyword evidence="7" id="KW-1185">Reference proteome</keyword>
<protein>
    <recommendedName>
        <fullName evidence="5">Homeobox domain-containing protein</fullName>
    </recommendedName>
</protein>
<dbReference type="InterPro" id="IPR008422">
    <property type="entry name" value="KN_HD"/>
</dbReference>
<name>A0A1V9ZSY3_9STRA</name>
<dbReference type="Proteomes" id="UP000243217">
    <property type="component" value="Unassembled WGS sequence"/>
</dbReference>
<dbReference type="Pfam" id="PF05920">
    <property type="entry name" value="Homeobox_KN"/>
    <property type="match status" value="1"/>
</dbReference>
<dbReference type="SMART" id="SM00389">
    <property type="entry name" value="HOX"/>
    <property type="match status" value="1"/>
</dbReference>
<evidence type="ECO:0000256" key="2">
    <source>
        <dbReference type="ARBA" id="ARBA00023155"/>
    </source>
</evidence>
<dbReference type="GO" id="GO:0003677">
    <property type="term" value="F:DNA binding"/>
    <property type="evidence" value="ECO:0007669"/>
    <property type="project" value="UniProtKB-UniRule"/>
</dbReference>
<feature type="DNA-binding region" description="Homeobox" evidence="4">
    <location>
        <begin position="67"/>
        <end position="109"/>
    </location>
</feature>
<dbReference type="SUPFAM" id="SSF46689">
    <property type="entry name" value="Homeodomain-like"/>
    <property type="match status" value="1"/>
</dbReference>
<proteinExistence type="predicted"/>
<feature type="domain" description="Homeobox" evidence="5">
    <location>
        <begin position="65"/>
        <end position="108"/>
    </location>
</feature>
<keyword evidence="2 4" id="KW-0371">Homeobox</keyword>
<dbReference type="PANTHER" id="PTHR11850">
    <property type="entry name" value="HOMEOBOX PROTEIN TRANSCRIPTION FACTORS"/>
    <property type="match status" value="1"/>
</dbReference>
<evidence type="ECO:0000313" key="7">
    <source>
        <dbReference type="Proteomes" id="UP000243217"/>
    </source>
</evidence>
<dbReference type="Gene3D" id="1.10.10.60">
    <property type="entry name" value="Homeodomain-like"/>
    <property type="match status" value="1"/>
</dbReference>